<comment type="function">
    <text evidence="5">Flavin prenyltransferase that catalyzes the synthesis of the prenylated FMN cofactor (prenyl-FMN) for 4-hydroxy-3-polyprenylbenzoic acid decarboxylase UbiD. The prenyltransferase is metal-independent and links a dimethylallyl moiety from dimethylallyl monophosphate (DMAP) to the flavin N5 and C6 atoms of FMN.</text>
</comment>
<dbReference type="NCBIfam" id="NF004685">
    <property type="entry name" value="PRK06029.1"/>
    <property type="match status" value="1"/>
</dbReference>
<feature type="binding site" evidence="5">
    <location>
        <position position="159"/>
    </location>
    <ligand>
        <name>dimethylallyl phosphate</name>
        <dbReference type="ChEBI" id="CHEBI:88052"/>
    </ligand>
</feature>
<comment type="similarity">
    <text evidence="5">Belongs to the UbiX/PAD1 family.</text>
</comment>
<keyword evidence="7" id="KW-0456">Lyase</keyword>
<feature type="binding site" evidence="5">
    <location>
        <begin position="94"/>
        <end position="97"/>
    </location>
    <ligand>
        <name>FMN</name>
        <dbReference type="ChEBI" id="CHEBI:58210"/>
    </ligand>
</feature>
<keyword evidence="4 5" id="KW-0808">Transferase</keyword>
<dbReference type="Gene3D" id="3.40.50.1950">
    <property type="entry name" value="Flavin prenyltransferase-like"/>
    <property type="match status" value="1"/>
</dbReference>
<dbReference type="GO" id="GO:0008694">
    <property type="term" value="F:4-hydroxy-3-polyprenylbenzoate decarboxylase activity"/>
    <property type="evidence" value="ECO:0007669"/>
    <property type="project" value="UniProtKB-EC"/>
</dbReference>
<name>A0ABT2EUE7_METVO</name>
<evidence type="ECO:0000256" key="5">
    <source>
        <dbReference type="HAMAP-Rule" id="MF_01984"/>
    </source>
</evidence>
<feature type="binding site" evidence="5">
    <location>
        <position position="129"/>
    </location>
    <ligand>
        <name>FMN</name>
        <dbReference type="ChEBI" id="CHEBI:58210"/>
    </ligand>
</feature>
<evidence type="ECO:0000313" key="8">
    <source>
        <dbReference type="Proteomes" id="UP001140258"/>
    </source>
</evidence>
<comment type="caution">
    <text evidence="5">Lacks conserved residue(s) required for the propagation of feature annotation.</text>
</comment>
<keyword evidence="8" id="KW-1185">Reference proteome</keyword>
<dbReference type="InterPro" id="IPR003382">
    <property type="entry name" value="Flavoprotein"/>
</dbReference>
<dbReference type="EMBL" id="JANUCQ010000001">
    <property type="protein sequence ID" value="MCS3921575.1"/>
    <property type="molecule type" value="Genomic_DNA"/>
</dbReference>
<dbReference type="NCBIfam" id="TIGR00421">
    <property type="entry name" value="ubiX_pad"/>
    <property type="match status" value="1"/>
</dbReference>
<reference evidence="7" key="1">
    <citation type="submission" date="2022-08" db="EMBL/GenBank/DDBJ databases">
        <title>Genomic Encyclopedia of Type Strains, Phase V (KMG-V): Genome sequencing to study the core and pangenomes of soil and plant-associated prokaryotes.</title>
        <authorList>
            <person name="Whitman W."/>
        </authorList>
    </citation>
    <scope>NUCLEOTIDE SEQUENCE</scope>
    <source>
        <strain evidence="7">PS</strain>
    </source>
</reference>
<feature type="domain" description="Flavoprotein" evidence="6">
    <location>
        <begin position="8"/>
        <end position="179"/>
    </location>
</feature>
<accession>A0ABT2EUE7</accession>
<feature type="binding site" evidence="5">
    <location>
        <position position="175"/>
    </location>
    <ligand>
        <name>dimethylallyl phosphate</name>
        <dbReference type="ChEBI" id="CHEBI:88052"/>
    </ligand>
</feature>
<dbReference type="Pfam" id="PF02441">
    <property type="entry name" value="Flavoprotein"/>
    <property type="match status" value="1"/>
</dbReference>
<evidence type="ECO:0000313" key="7">
    <source>
        <dbReference type="EMBL" id="MCS3921575.1"/>
    </source>
</evidence>
<dbReference type="RefSeq" id="WP_259050612.1">
    <property type="nucleotide sequence ID" value="NZ_JANUCQ010000001.1"/>
</dbReference>
<proteinExistence type="inferred from homology"/>
<keyword evidence="1 5" id="KW-0637">Prenyltransferase</keyword>
<evidence type="ECO:0000259" key="6">
    <source>
        <dbReference type="Pfam" id="PF02441"/>
    </source>
</evidence>
<dbReference type="EC" id="2.5.1.129" evidence="5"/>
<dbReference type="PANTHER" id="PTHR43374">
    <property type="entry name" value="FLAVIN PRENYLTRANSFERASE"/>
    <property type="match status" value="1"/>
</dbReference>
<dbReference type="InterPro" id="IPR004507">
    <property type="entry name" value="UbiX-like"/>
</dbReference>
<evidence type="ECO:0000256" key="1">
    <source>
        <dbReference type="ARBA" id="ARBA00022602"/>
    </source>
</evidence>
<sequence>MNSKKDVKEIVVCVTGASGAIYAKRLLEELKKDESVITSLVVSKMGISTIKYELNMDIHDFYKLADNVYNEDDFYAPIASGSHKFDSAVIVPCSMKSVSAVANGYADNLIARVCDICLKEHRKLVLITRETPLNAIHLENMTKLAKLGVVIMPPVPAFYSFPKTVDDIIYFTVGRILDNLRIKNNLVKRWGDE</sequence>
<evidence type="ECO:0000256" key="4">
    <source>
        <dbReference type="ARBA" id="ARBA00022679"/>
    </source>
</evidence>
<feature type="binding site" evidence="5">
    <location>
        <begin position="16"/>
        <end position="18"/>
    </location>
    <ligand>
        <name>FMN</name>
        <dbReference type="ChEBI" id="CHEBI:58210"/>
    </ligand>
</feature>
<evidence type="ECO:0000256" key="2">
    <source>
        <dbReference type="ARBA" id="ARBA00022630"/>
    </source>
</evidence>
<feature type="binding site" evidence="5">
    <location>
        <position position="43"/>
    </location>
    <ligand>
        <name>FMN</name>
        <dbReference type="ChEBI" id="CHEBI:58210"/>
    </ligand>
</feature>
<gene>
    <name evidence="5" type="primary">ubiX</name>
    <name evidence="7" type="ORF">M2325_000248</name>
</gene>
<protein>
    <recommendedName>
        <fullName evidence="5">Flavin prenyltransferase UbiX</fullName>
        <ecNumber evidence="5">2.5.1.129</ecNumber>
    </recommendedName>
</protein>
<comment type="caution">
    <text evidence="7">The sequence shown here is derived from an EMBL/GenBank/DDBJ whole genome shotgun (WGS) entry which is preliminary data.</text>
</comment>
<organism evidence="7 8">
    <name type="scientific">Methanococcus voltae PS</name>
    <dbReference type="NCBI Taxonomy" id="523842"/>
    <lineage>
        <taxon>Archaea</taxon>
        <taxon>Methanobacteriati</taxon>
        <taxon>Methanobacteriota</taxon>
        <taxon>Methanomada group</taxon>
        <taxon>Methanococci</taxon>
        <taxon>Methanococcales</taxon>
        <taxon>Methanococcaceae</taxon>
        <taxon>Methanococcus</taxon>
    </lineage>
</organism>
<keyword evidence="2 5" id="KW-0285">Flavoprotein</keyword>
<comment type="catalytic activity">
    <reaction evidence="5">
        <text>dimethylallyl phosphate + FMNH2 = prenylated FMNH2 + phosphate</text>
        <dbReference type="Rhea" id="RHEA:37743"/>
        <dbReference type="ChEBI" id="CHEBI:43474"/>
        <dbReference type="ChEBI" id="CHEBI:57618"/>
        <dbReference type="ChEBI" id="CHEBI:87467"/>
        <dbReference type="ChEBI" id="CHEBI:88052"/>
        <dbReference type="EC" id="2.5.1.129"/>
    </reaction>
</comment>
<evidence type="ECO:0000256" key="3">
    <source>
        <dbReference type="ARBA" id="ARBA00022643"/>
    </source>
</evidence>
<dbReference type="InterPro" id="IPR036551">
    <property type="entry name" value="Flavin_trans-like"/>
</dbReference>
<dbReference type="Proteomes" id="UP001140258">
    <property type="component" value="Unassembled WGS sequence"/>
</dbReference>
<dbReference type="HAMAP" id="MF_01984">
    <property type="entry name" value="ubiX_pad"/>
    <property type="match status" value="1"/>
</dbReference>
<dbReference type="PANTHER" id="PTHR43374:SF1">
    <property type="entry name" value="FLAVIN PRENYLTRANSFERASE PAD1, MITOCHONDRIAL"/>
    <property type="match status" value="1"/>
</dbReference>
<dbReference type="SUPFAM" id="SSF52507">
    <property type="entry name" value="Homo-oligomeric flavin-containing Cys decarboxylases, HFCD"/>
    <property type="match status" value="1"/>
</dbReference>
<keyword evidence="3 5" id="KW-0288">FMN</keyword>